<gene>
    <name evidence="9" type="primary">VPS52_2</name>
    <name evidence="9" type="ORF">OHK93_000593</name>
</gene>
<evidence type="ECO:0000256" key="2">
    <source>
        <dbReference type="ARBA" id="ARBA00008180"/>
    </source>
</evidence>
<dbReference type="AlphaFoldDB" id="A0AA43QF70"/>
<feature type="region of interest" description="Disordered" evidence="6">
    <location>
        <begin position="1"/>
        <end position="81"/>
    </location>
</feature>
<dbReference type="GO" id="GO:0005829">
    <property type="term" value="C:cytosol"/>
    <property type="evidence" value="ECO:0007669"/>
    <property type="project" value="GOC"/>
</dbReference>
<dbReference type="EMBL" id="JAPUFD010000001">
    <property type="protein sequence ID" value="MDI1485455.1"/>
    <property type="molecule type" value="Genomic_DNA"/>
</dbReference>
<evidence type="ECO:0000313" key="9">
    <source>
        <dbReference type="EMBL" id="MDI1485455.1"/>
    </source>
</evidence>
<dbReference type="PANTHER" id="PTHR14190:SF7">
    <property type="entry name" value="VACUOLAR PROTEIN SORTING-ASSOCIATED PROTEIN 52 HOMOLOG"/>
    <property type="match status" value="1"/>
</dbReference>
<dbReference type="GO" id="GO:0000938">
    <property type="term" value="C:GARP complex"/>
    <property type="evidence" value="ECO:0007669"/>
    <property type="project" value="TreeGrafter"/>
</dbReference>
<evidence type="ECO:0000256" key="6">
    <source>
        <dbReference type="SAM" id="MobiDB-lite"/>
    </source>
</evidence>
<feature type="domain" description="Vps52 coiled-coil" evidence="7">
    <location>
        <begin position="156"/>
        <end position="327"/>
    </location>
</feature>
<keyword evidence="10" id="KW-1185">Reference proteome</keyword>
<evidence type="ECO:0000256" key="3">
    <source>
        <dbReference type="ARBA" id="ARBA00022448"/>
    </source>
</evidence>
<accession>A0AA43QF70</accession>
<reference evidence="9" key="1">
    <citation type="journal article" date="2023" name="Genome Biol. Evol.">
        <title>First Whole Genome Sequence and Flow Cytometry Genome Size Data for the Lichen-Forming Fungus Ramalina farinacea (Ascomycota).</title>
        <authorList>
            <person name="Llewellyn T."/>
            <person name="Mian S."/>
            <person name="Hill R."/>
            <person name="Leitch I.J."/>
            <person name="Gaya E."/>
        </authorList>
    </citation>
    <scope>NUCLEOTIDE SEQUENCE</scope>
    <source>
        <strain evidence="9">LIQ254RAFAR</strain>
    </source>
</reference>
<evidence type="ECO:0000313" key="10">
    <source>
        <dbReference type="Proteomes" id="UP001161017"/>
    </source>
</evidence>
<dbReference type="Pfam" id="PF04129">
    <property type="entry name" value="Vps52_CC"/>
    <property type="match status" value="1"/>
</dbReference>
<dbReference type="InterPro" id="IPR048361">
    <property type="entry name" value="Vps52_C"/>
</dbReference>
<proteinExistence type="inferred from homology"/>
<evidence type="ECO:0000256" key="1">
    <source>
        <dbReference type="ARBA" id="ARBA00004601"/>
    </source>
</evidence>
<evidence type="ECO:0000256" key="4">
    <source>
        <dbReference type="ARBA" id="ARBA00022927"/>
    </source>
</evidence>
<keyword evidence="4" id="KW-0653">Protein transport</keyword>
<keyword evidence="3" id="KW-0813">Transport</keyword>
<evidence type="ECO:0000256" key="5">
    <source>
        <dbReference type="ARBA" id="ARBA00023034"/>
    </source>
</evidence>
<feature type="region of interest" description="Disordered" evidence="6">
    <location>
        <begin position="607"/>
        <end position="627"/>
    </location>
</feature>
<comment type="subcellular location">
    <subcellularLocation>
        <location evidence="1">Golgi apparatus</location>
        <location evidence="1">trans-Golgi network</location>
    </subcellularLocation>
</comment>
<sequence>MFSPRFAPSSPPLNGQPRSTSVSSTAPRHPSNLGPNLNGNPRPQFSPRSSSLNVSAKANSSSTNLSSPRHSAAGSSLRQEVLHSSGCRDTLSILEDIVGKPLPNLPRADVVLDKPESLVHEIDFGGLGLDEFAAGSESGEVDNDQRYGQSIEEHEQEREKFEDLHDSITACDNVLKSVESSLANFQKDLGTVSAEIETLQNRSNLLNTKLENRKIVEKLLGPAVEKVAIPPAVIRKVAEGFIDSEWISALAVVDNRSKAIEQERKTAGGMKAMSDIKPILEDLINIAIEKIRDFFVSQIKALRSPNINAQVIQQRAFLAHRDLYAFMLTHQSQLAEEIAQAYSNTMRWYYLSSFTRYVQSLEKIPVYSIDKSEALGFEPTMQRTPLTGSIGSPKASNPLSLGRRLDALTRPNQSAIPSHIAGDSKAATYIETPFHALSTALTDNASSEYAFLTSFFPNTMGVPAISRTFNRIFAPTFELGHSFTKQLIENSYDCMGLLLCVRITQHHAFSLQRRKCPVADGWINGTNMLLWPRFQVGMDAQIESIKKATMATSSGSRATLSLAGGKSDDGKGSTAPHPLTQRFAQLLQGILALSNDDVAATQTFASASGAETAAKSSDSEPVGRSLDRLRNEVEPFLSKLAKGLSSGRRDRFFANNYSLILTIISDTGGSLAREQREWFEEKESVGGS</sequence>
<feature type="domain" description="Vps52 C-terminal" evidence="8">
    <location>
        <begin position="344"/>
        <end position="682"/>
    </location>
</feature>
<dbReference type="GO" id="GO:0006896">
    <property type="term" value="P:Golgi to vacuole transport"/>
    <property type="evidence" value="ECO:0007669"/>
    <property type="project" value="TreeGrafter"/>
</dbReference>
<dbReference type="Pfam" id="PF20655">
    <property type="entry name" value="Vps52_C"/>
    <property type="match status" value="1"/>
</dbReference>
<protein>
    <submittedName>
        <fullName evidence="9">Vacuolar protein sorting-associated protein 52</fullName>
    </submittedName>
</protein>
<dbReference type="Proteomes" id="UP001161017">
    <property type="component" value="Unassembled WGS sequence"/>
</dbReference>
<keyword evidence="5" id="KW-0333">Golgi apparatus</keyword>
<feature type="compositionally biased region" description="Low complexity" evidence="6">
    <location>
        <begin position="32"/>
        <end position="41"/>
    </location>
</feature>
<dbReference type="GO" id="GO:0032456">
    <property type="term" value="P:endocytic recycling"/>
    <property type="evidence" value="ECO:0007669"/>
    <property type="project" value="TreeGrafter"/>
</dbReference>
<feature type="compositionally biased region" description="Polar residues" evidence="6">
    <location>
        <begin position="12"/>
        <end position="26"/>
    </location>
</feature>
<comment type="similarity">
    <text evidence="2">Belongs to the VPS52 family.</text>
</comment>
<comment type="caution">
    <text evidence="9">The sequence shown here is derived from an EMBL/GenBank/DDBJ whole genome shotgun (WGS) entry which is preliminary data.</text>
</comment>
<evidence type="ECO:0000259" key="8">
    <source>
        <dbReference type="Pfam" id="PF20655"/>
    </source>
</evidence>
<dbReference type="GO" id="GO:0019905">
    <property type="term" value="F:syntaxin binding"/>
    <property type="evidence" value="ECO:0007669"/>
    <property type="project" value="TreeGrafter"/>
</dbReference>
<feature type="compositionally biased region" description="Polar residues" evidence="6">
    <location>
        <begin position="46"/>
        <end position="78"/>
    </location>
</feature>
<dbReference type="InterPro" id="IPR007258">
    <property type="entry name" value="Vps52"/>
</dbReference>
<dbReference type="GO" id="GO:0015031">
    <property type="term" value="P:protein transport"/>
    <property type="evidence" value="ECO:0007669"/>
    <property type="project" value="UniProtKB-KW"/>
</dbReference>
<dbReference type="GO" id="GO:0042147">
    <property type="term" value="P:retrograde transport, endosome to Golgi"/>
    <property type="evidence" value="ECO:0007669"/>
    <property type="project" value="TreeGrafter"/>
</dbReference>
<name>A0AA43QF70_9LECA</name>
<organism evidence="9 10">
    <name type="scientific">Ramalina farinacea</name>
    <dbReference type="NCBI Taxonomy" id="258253"/>
    <lineage>
        <taxon>Eukaryota</taxon>
        <taxon>Fungi</taxon>
        <taxon>Dikarya</taxon>
        <taxon>Ascomycota</taxon>
        <taxon>Pezizomycotina</taxon>
        <taxon>Lecanoromycetes</taxon>
        <taxon>OSLEUM clade</taxon>
        <taxon>Lecanoromycetidae</taxon>
        <taxon>Lecanorales</taxon>
        <taxon>Lecanorineae</taxon>
        <taxon>Ramalinaceae</taxon>
        <taxon>Ramalina</taxon>
    </lineage>
</organism>
<dbReference type="PANTHER" id="PTHR14190">
    <property type="entry name" value="SUPPRESSOR OF ACTIN MUTATIONS 2/VACUOLAR PROTEIN SORTING 52"/>
    <property type="match status" value="1"/>
</dbReference>
<evidence type="ECO:0000259" key="7">
    <source>
        <dbReference type="Pfam" id="PF04129"/>
    </source>
</evidence>
<dbReference type="InterPro" id="IPR048319">
    <property type="entry name" value="Vps52_CC"/>
</dbReference>